<dbReference type="InterPro" id="IPR035996">
    <property type="entry name" value="4pyrrol_Methylase_sf"/>
</dbReference>
<comment type="caution">
    <text evidence="2">The sequence shown here is derived from an EMBL/GenBank/DDBJ whole genome shotgun (WGS) entry which is preliminary data.</text>
</comment>
<dbReference type="GO" id="GO:0008168">
    <property type="term" value="F:methyltransferase activity"/>
    <property type="evidence" value="ECO:0007669"/>
    <property type="project" value="InterPro"/>
</dbReference>
<accession>A0AAW2H7A3</accession>
<dbReference type="Gene3D" id="3.40.1010.10">
    <property type="entry name" value="Cobalt-precorrin-4 Transmethylase, Domain 1"/>
    <property type="match status" value="1"/>
</dbReference>
<dbReference type="EMBL" id="JARGDH010000006">
    <property type="protein sequence ID" value="KAL0265640.1"/>
    <property type="molecule type" value="Genomic_DNA"/>
</dbReference>
<name>A0AAW2H7A3_9NEOP</name>
<evidence type="ECO:0000256" key="1">
    <source>
        <dbReference type="SAM" id="MobiDB-lite"/>
    </source>
</evidence>
<organism evidence="2">
    <name type="scientific">Menopon gallinae</name>
    <name type="common">poultry shaft louse</name>
    <dbReference type="NCBI Taxonomy" id="328185"/>
    <lineage>
        <taxon>Eukaryota</taxon>
        <taxon>Metazoa</taxon>
        <taxon>Ecdysozoa</taxon>
        <taxon>Arthropoda</taxon>
        <taxon>Hexapoda</taxon>
        <taxon>Insecta</taxon>
        <taxon>Pterygota</taxon>
        <taxon>Neoptera</taxon>
        <taxon>Paraneoptera</taxon>
        <taxon>Psocodea</taxon>
        <taxon>Troctomorpha</taxon>
        <taxon>Phthiraptera</taxon>
        <taxon>Amblycera</taxon>
        <taxon>Menoponidae</taxon>
        <taxon>Menopon</taxon>
    </lineage>
</organism>
<feature type="region of interest" description="Disordered" evidence="1">
    <location>
        <begin position="219"/>
        <end position="242"/>
    </location>
</feature>
<evidence type="ECO:0000313" key="2">
    <source>
        <dbReference type="EMBL" id="KAL0265640.1"/>
    </source>
</evidence>
<proteinExistence type="predicted"/>
<evidence type="ECO:0008006" key="3">
    <source>
        <dbReference type="Google" id="ProtNLM"/>
    </source>
</evidence>
<sequence length="242" mass="26515">MLYLIGTGLSAKDVSVGSLERVRACDRVYLENYTSRIAEGPEGLRSLYGVHIEPAPRSLLECTEAIIEEGGALRRCAACGGIASICDDAHRSPDEGEAARSACAHCTQCIDSQRGGVLRAVLVLVWQNCLCPVFRTALEADKLLREHRKEHRGRAAHPLSAGHTRGRRDGEVHDCEHCAAPDRGVRGGGGHGGGGRRDRSFYCVSFWVSHREDTLWKNSGSERQGLWRAPALPHHPRKNGRH</sequence>
<dbReference type="AlphaFoldDB" id="A0AAW2H7A3"/>
<reference evidence="2" key="1">
    <citation type="journal article" date="2024" name="Gigascience">
        <title>Chromosome-level genome of the poultry shaft louse Menopon gallinae provides insight into the host-switching and adaptive evolution of parasitic lice.</title>
        <authorList>
            <person name="Xu Y."/>
            <person name="Ma L."/>
            <person name="Liu S."/>
            <person name="Liang Y."/>
            <person name="Liu Q."/>
            <person name="He Z."/>
            <person name="Tian L."/>
            <person name="Duan Y."/>
            <person name="Cai W."/>
            <person name="Li H."/>
            <person name="Song F."/>
        </authorList>
    </citation>
    <scope>NUCLEOTIDE SEQUENCE</scope>
    <source>
        <strain evidence="2">Cailab_2023a</strain>
    </source>
</reference>
<dbReference type="SUPFAM" id="SSF53790">
    <property type="entry name" value="Tetrapyrrole methylase"/>
    <property type="match status" value="1"/>
</dbReference>
<feature type="region of interest" description="Disordered" evidence="1">
    <location>
        <begin position="149"/>
        <end position="168"/>
    </location>
</feature>
<dbReference type="InterPro" id="IPR014777">
    <property type="entry name" value="4pyrrole_Mease_sub1"/>
</dbReference>
<gene>
    <name evidence="2" type="ORF">PYX00_011353</name>
</gene>
<protein>
    <recommendedName>
        <fullName evidence="3">Diphthine methyl ester synthase</fullName>
    </recommendedName>
</protein>